<keyword evidence="2" id="KW-0238">DNA-binding</keyword>
<keyword evidence="6" id="KW-1185">Reference proteome</keyword>
<dbReference type="InterPro" id="IPR008920">
    <property type="entry name" value="TF_FadR/GntR_C"/>
</dbReference>
<gene>
    <name evidence="5" type="ORF">DW099_13105</name>
</gene>
<reference evidence="5 6" key="1">
    <citation type="submission" date="2018-08" db="EMBL/GenBank/DDBJ databases">
        <title>A genome reference for cultivated species of the human gut microbiota.</title>
        <authorList>
            <person name="Zou Y."/>
            <person name="Xue W."/>
            <person name="Luo G."/>
        </authorList>
    </citation>
    <scope>NUCLEOTIDE SEQUENCE [LARGE SCALE GENOMIC DNA]</scope>
    <source>
        <strain evidence="5 6">AM07-24</strain>
    </source>
</reference>
<comment type="caution">
    <text evidence="5">The sequence shown here is derived from an EMBL/GenBank/DDBJ whole genome shotgun (WGS) entry which is preliminary data.</text>
</comment>
<dbReference type="PROSITE" id="PS50949">
    <property type="entry name" value="HTH_GNTR"/>
    <property type="match status" value="1"/>
</dbReference>
<dbReference type="CDD" id="cd07377">
    <property type="entry name" value="WHTH_GntR"/>
    <property type="match status" value="1"/>
</dbReference>
<evidence type="ECO:0000256" key="3">
    <source>
        <dbReference type="ARBA" id="ARBA00023163"/>
    </source>
</evidence>
<dbReference type="PANTHER" id="PTHR43537">
    <property type="entry name" value="TRANSCRIPTIONAL REGULATOR, GNTR FAMILY"/>
    <property type="match status" value="1"/>
</dbReference>
<protein>
    <submittedName>
        <fullName evidence="5">FadR family transcriptional regulator</fullName>
    </submittedName>
</protein>
<dbReference type="Gene3D" id="1.20.120.530">
    <property type="entry name" value="GntR ligand-binding domain-like"/>
    <property type="match status" value="1"/>
</dbReference>
<dbReference type="Pfam" id="PF00392">
    <property type="entry name" value="GntR"/>
    <property type="match status" value="1"/>
</dbReference>
<evidence type="ECO:0000256" key="1">
    <source>
        <dbReference type="ARBA" id="ARBA00023015"/>
    </source>
</evidence>
<organism evidence="5 6">
    <name type="scientific">Emergencia timonensis</name>
    <dbReference type="NCBI Taxonomy" id="1776384"/>
    <lineage>
        <taxon>Bacteria</taxon>
        <taxon>Bacillati</taxon>
        <taxon>Bacillota</taxon>
        <taxon>Clostridia</taxon>
        <taxon>Peptostreptococcales</taxon>
        <taxon>Anaerovoracaceae</taxon>
        <taxon>Emergencia</taxon>
    </lineage>
</organism>
<evidence type="ECO:0000256" key="2">
    <source>
        <dbReference type="ARBA" id="ARBA00023125"/>
    </source>
</evidence>
<dbReference type="PANTHER" id="PTHR43537:SF5">
    <property type="entry name" value="UXU OPERON TRANSCRIPTIONAL REGULATOR"/>
    <property type="match status" value="1"/>
</dbReference>
<dbReference type="STRING" id="1776384.GCA_900086585_02149"/>
<dbReference type="Gene3D" id="1.10.10.10">
    <property type="entry name" value="Winged helix-like DNA-binding domain superfamily/Winged helix DNA-binding domain"/>
    <property type="match status" value="1"/>
</dbReference>
<sequence>MNFWHIAQPMCGKGEKMKFKKLVAPSLKEMFVEQMESMILSGELAVGEKLPPERTLSESMGISRSVVNSGIIELERMGFLTIKPRVGAFVADYRRKGNLEIMRAILRHKNGRLSPEEIRSIFEVHSALDRLTVTRLIARITEEDLEALHLKLEKIKEQENAHDTLVAGFEFHHELAVLSGNTLLPFIFRSYYLAVMDVWIRFYEVNGAELIYENSRQIWTTLKNRNLELALHWIDQFTYEITEGKYTIYY</sequence>
<dbReference type="InterPro" id="IPR036388">
    <property type="entry name" value="WH-like_DNA-bd_sf"/>
</dbReference>
<dbReference type="OrthoDB" id="1972820at2"/>
<evidence type="ECO:0000259" key="4">
    <source>
        <dbReference type="PROSITE" id="PS50949"/>
    </source>
</evidence>
<dbReference type="Proteomes" id="UP000284841">
    <property type="component" value="Unassembled WGS sequence"/>
</dbReference>
<dbReference type="InterPro" id="IPR036390">
    <property type="entry name" value="WH_DNA-bd_sf"/>
</dbReference>
<evidence type="ECO:0000313" key="6">
    <source>
        <dbReference type="Proteomes" id="UP000284841"/>
    </source>
</evidence>
<keyword evidence="1" id="KW-0805">Transcription regulation</keyword>
<evidence type="ECO:0000313" key="5">
    <source>
        <dbReference type="EMBL" id="RHJ85781.1"/>
    </source>
</evidence>
<keyword evidence="3" id="KW-0804">Transcription</keyword>
<feature type="domain" description="HTH gntR-type" evidence="4">
    <location>
        <begin position="25"/>
        <end position="93"/>
    </location>
</feature>
<name>A0A415DYK9_9FIRM</name>
<dbReference type="Pfam" id="PF07729">
    <property type="entry name" value="FCD"/>
    <property type="match status" value="1"/>
</dbReference>
<dbReference type="SMART" id="SM00345">
    <property type="entry name" value="HTH_GNTR"/>
    <property type="match status" value="1"/>
</dbReference>
<dbReference type="EMBL" id="QRMS01000004">
    <property type="protein sequence ID" value="RHJ85781.1"/>
    <property type="molecule type" value="Genomic_DNA"/>
</dbReference>
<proteinExistence type="predicted"/>
<dbReference type="InterPro" id="IPR011711">
    <property type="entry name" value="GntR_C"/>
</dbReference>
<dbReference type="SMART" id="SM00895">
    <property type="entry name" value="FCD"/>
    <property type="match status" value="1"/>
</dbReference>
<dbReference type="GO" id="GO:0003677">
    <property type="term" value="F:DNA binding"/>
    <property type="evidence" value="ECO:0007669"/>
    <property type="project" value="UniProtKB-KW"/>
</dbReference>
<dbReference type="AlphaFoldDB" id="A0A415DYK9"/>
<dbReference type="SUPFAM" id="SSF46785">
    <property type="entry name" value="Winged helix' DNA-binding domain"/>
    <property type="match status" value="1"/>
</dbReference>
<accession>A0A415DYK9</accession>
<dbReference type="InterPro" id="IPR000524">
    <property type="entry name" value="Tscrpt_reg_HTH_GntR"/>
</dbReference>
<dbReference type="SUPFAM" id="SSF48008">
    <property type="entry name" value="GntR ligand-binding domain-like"/>
    <property type="match status" value="1"/>
</dbReference>
<dbReference type="GO" id="GO:0003700">
    <property type="term" value="F:DNA-binding transcription factor activity"/>
    <property type="evidence" value="ECO:0007669"/>
    <property type="project" value="InterPro"/>
</dbReference>
<dbReference type="PRINTS" id="PR00035">
    <property type="entry name" value="HTHGNTR"/>
</dbReference>